<evidence type="ECO:0000256" key="1">
    <source>
        <dbReference type="SAM" id="MobiDB-lite"/>
    </source>
</evidence>
<evidence type="ECO:0000313" key="2">
    <source>
        <dbReference type="EMBL" id="GGO78968.1"/>
    </source>
</evidence>
<accession>A0A918DRI2</accession>
<reference evidence="2" key="2">
    <citation type="submission" date="2020-09" db="EMBL/GenBank/DDBJ databases">
        <authorList>
            <person name="Sun Q."/>
            <person name="Zhou Y."/>
        </authorList>
    </citation>
    <scope>NUCLEOTIDE SEQUENCE</scope>
    <source>
        <strain evidence="2">CGMCC 4.7368</strain>
    </source>
</reference>
<protein>
    <submittedName>
        <fullName evidence="2">Uncharacterized protein</fullName>
    </submittedName>
</protein>
<dbReference type="AlphaFoldDB" id="A0A918DRI2"/>
<sequence length="91" mass="8543">MAGEGLAEEGGGVSPIEGVVSGRQGGGQACGAQPGEQAAAGQDPVRRGSDVILRCGFGRGPLPETGRSGCVGGRRKGAVGAGSVGGGPQAG</sequence>
<keyword evidence="3" id="KW-1185">Reference proteome</keyword>
<organism evidence="2 3">
    <name type="scientific">Nonomuraea cavernae</name>
    <dbReference type="NCBI Taxonomy" id="2045107"/>
    <lineage>
        <taxon>Bacteria</taxon>
        <taxon>Bacillati</taxon>
        <taxon>Actinomycetota</taxon>
        <taxon>Actinomycetes</taxon>
        <taxon>Streptosporangiales</taxon>
        <taxon>Streptosporangiaceae</taxon>
        <taxon>Nonomuraea</taxon>
    </lineage>
</organism>
<feature type="region of interest" description="Disordered" evidence="1">
    <location>
        <begin position="1"/>
        <end position="91"/>
    </location>
</feature>
<feature type="compositionally biased region" description="Low complexity" evidence="1">
    <location>
        <begin position="30"/>
        <end position="42"/>
    </location>
</feature>
<name>A0A918DRI2_9ACTN</name>
<feature type="compositionally biased region" description="Gly residues" evidence="1">
    <location>
        <begin position="79"/>
        <end position="91"/>
    </location>
</feature>
<evidence type="ECO:0000313" key="3">
    <source>
        <dbReference type="Proteomes" id="UP000646523"/>
    </source>
</evidence>
<comment type="caution">
    <text evidence="2">The sequence shown here is derived from an EMBL/GenBank/DDBJ whole genome shotgun (WGS) entry which is preliminary data.</text>
</comment>
<reference evidence="2" key="1">
    <citation type="journal article" date="2014" name="Int. J. Syst. Evol. Microbiol.">
        <title>Complete genome sequence of Corynebacterium casei LMG S-19264T (=DSM 44701T), isolated from a smear-ripened cheese.</title>
        <authorList>
            <consortium name="US DOE Joint Genome Institute (JGI-PGF)"/>
            <person name="Walter F."/>
            <person name="Albersmeier A."/>
            <person name="Kalinowski J."/>
            <person name="Ruckert C."/>
        </authorList>
    </citation>
    <scope>NUCLEOTIDE SEQUENCE</scope>
    <source>
        <strain evidence="2">CGMCC 4.7368</strain>
    </source>
</reference>
<gene>
    <name evidence="2" type="ORF">GCM10012289_62180</name>
</gene>
<dbReference type="Proteomes" id="UP000646523">
    <property type="component" value="Unassembled WGS sequence"/>
</dbReference>
<proteinExistence type="predicted"/>
<dbReference type="EMBL" id="BMNH01000027">
    <property type="protein sequence ID" value="GGO78968.1"/>
    <property type="molecule type" value="Genomic_DNA"/>
</dbReference>